<dbReference type="OrthoDB" id="3665859at2759"/>
<feature type="region of interest" description="Disordered" evidence="1">
    <location>
        <begin position="1"/>
        <end position="20"/>
    </location>
</feature>
<dbReference type="Proteomes" id="UP000676310">
    <property type="component" value="Unassembled WGS sequence"/>
</dbReference>
<proteinExistence type="predicted"/>
<name>A0A8J2I830_9PLEO</name>
<evidence type="ECO:0000313" key="4">
    <source>
        <dbReference type="Proteomes" id="UP000676310"/>
    </source>
</evidence>
<sequence length="162" mass="17861">MSELKPAGSPTTGKTDHAAVPSKRYELEPPHIPTPGTVLLAFTGNLACWVITGAVGYASPSFPANDDWTCLVMGLWPPQVFAMGYLIFVALKKGWISTTPSLCAVTVGSSMTILYVVCWATWKNFAMFTFWIEASVYFSLVCEAKFRIFEAAERRMGMLLDF</sequence>
<organism evidence="3 4">
    <name type="scientific">Alternaria atra</name>
    <dbReference type="NCBI Taxonomy" id="119953"/>
    <lineage>
        <taxon>Eukaryota</taxon>
        <taxon>Fungi</taxon>
        <taxon>Dikarya</taxon>
        <taxon>Ascomycota</taxon>
        <taxon>Pezizomycotina</taxon>
        <taxon>Dothideomycetes</taxon>
        <taxon>Pleosporomycetidae</taxon>
        <taxon>Pleosporales</taxon>
        <taxon>Pleosporineae</taxon>
        <taxon>Pleosporaceae</taxon>
        <taxon>Alternaria</taxon>
        <taxon>Alternaria sect. Ulocladioides</taxon>
    </lineage>
</organism>
<protein>
    <submittedName>
        <fullName evidence="3">Uncharacterized protein</fullName>
    </submittedName>
</protein>
<keyword evidence="2" id="KW-0812">Transmembrane</keyword>
<evidence type="ECO:0000256" key="2">
    <source>
        <dbReference type="SAM" id="Phobius"/>
    </source>
</evidence>
<dbReference type="AlphaFoldDB" id="A0A8J2I830"/>
<dbReference type="EMBL" id="CAJRGZ010000023">
    <property type="protein sequence ID" value="CAG5178401.1"/>
    <property type="molecule type" value="Genomic_DNA"/>
</dbReference>
<comment type="caution">
    <text evidence="3">The sequence shown here is derived from an EMBL/GenBank/DDBJ whole genome shotgun (WGS) entry which is preliminary data.</text>
</comment>
<evidence type="ECO:0000256" key="1">
    <source>
        <dbReference type="SAM" id="MobiDB-lite"/>
    </source>
</evidence>
<dbReference type="RefSeq" id="XP_043172250.1">
    <property type="nucleotide sequence ID" value="XM_043316315.1"/>
</dbReference>
<feature type="transmembrane region" description="Helical" evidence="2">
    <location>
        <begin position="102"/>
        <end position="122"/>
    </location>
</feature>
<evidence type="ECO:0000313" key="3">
    <source>
        <dbReference type="EMBL" id="CAG5178401.1"/>
    </source>
</evidence>
<dbReference type="GeneID" id="67020819"/>
<feature type="transmembrane region" description="Helical" evidence="2">
    <location>
        <begin position="71"/>
        <end position="90"/>
    </location>
</feature>
<gene>
    <name evidence="3" type="ORF">ALTATR162_LOCUS8682</name>
</gene>
<keyword evidence="2" id="KW-0472">Membrane</keyword>
<feature type="transmembrane region" description="Helical" evidence="2">
    <location>
        <begin position="38"/>
        <end position="59"/>
    </location>
</feature>
<reference evidence="3" key="1">
    <citation type="submission" date="2021-05" db="EMBL/GenBank/DDBJ databases">
        <authorList>
            <person name="Stam R."/>
        </authorList>
    </citation>
    <scope>NUCLEOTIDE SEQUENCE</scope>
    <source>
        <strain evidence="3">CS162</strain>
    </source>
</reference>
<accession>A0A8J2I830</accession>
<keyword evidence="4" id="KW-1185">Reference proteome</keyword>
<keyword evidence="2" id="KW-1133">Transmembrane helix</keyword>